<dbReference type="VEuPathDB" id="FungiDB:H257_01109"/>
<dbReference type="RefSeq" id="XP_009822446.1">
    <property type="nucleotide sequence ID" value="XM_009824144.1"/>
</dbReference>
<dbReference type="GO" id="GO:1990726">
    <property type="term" value="C:Lsm1-7-Pat1 complex"/>
    <property type="evidence" value="ECO:0007669"/>
    <property type="project" value="TreeGrafter"/>
</dbReference>
<comment type="subcellular location">
    <subcellularLocation>
        <location evidence="1 10">Nucleus</location>
    </subcellularLocation>
</comment>
<dbReference type="FunFam" id="2.30.30.100:FF:000003">
    <property type="entry name" value="U6 snRNA-associated Sm-like protein LSm5"/>
    <property type="match status" value="1"/>
</dbReference>
<sequence>MATQRRLLPLELIDKCIGSRIWIIMKGDKEFVGTLRGFDDYVNMVLDDVIEYEVTPEGKRKVKVDQVLLNGNNVCLLVPGGNPEESDA</sequence>
<name>W4H922_APHAT</name>
<comment type="similarity">
    <text evidence="2 10">Belongs to the snRNP Sm proteins family.</text>
</comment>
<dbReference type="GO" id="GO:0003723">
    <property type="term" value="F:RNA binding"/>
    <property type="evidence" value="ECO:0007669"/>
    <property type="project" value="UniProtKB-KW"/>
</dbReference>
<dbReference type="EMBL" id="KI913115">
    <property type="protein sequence ID" value="ETV87583.1"/>
    <property type="molecule type" value="Genomic_DNA"/>
</dbReference>
<dbReference type="GeneID" id="20803105"/>
<dbReference type="Pfam" id="PF01423">
    <property type="entry name" value="LSM"/>
    <property type="match status" value="1"/>
</dbReference>
<evidence type="ECO:0000259" key="11">
    <source>
        <dbReference type="PROSITE" id="PS52002"/>
    </source>
</evidence>
<dbReference type="GO" id="GO:0005681">
    <property type="term" value="C:spliceosomal complex"/>
    <property type="evidence" value="ECO:0007669"/>
    <property type="project" value="UniProtKB-KW"/>
</dbReference>
<evidence type="ECO:0000256" key="3">
    <source>
        <dbReference type="ARBA" id="ARBA00022664"/>
    </source>
</evidence>
<reference evidence="12" key="1">
    <citation type="submission" date="2013-12" db="EMBL/GenBank/DDBJ databases">
        <title>The Genome Sequence of Aphanomyces astaci APO3.</title>
        <authorList>
            <consortium name="The Broad Institute Genomics Platform"/>
            <person name="Russ C."/>
            <person name="Tyler B."/>
            <person name="van West P."/>
            <person name="Dieguez-Uribeondo J."/>
            <person name="Young S.K."/>
            <person name="Zeng Q."/>
            <person name="Gargeya S."/>
            <person name="Fitzgerald M."/>
            <person name="Abouelleil A."/>
            <person name="Alvarado L."/>
            <person name="Chapman S.B."/>
            <person name="Gainer-Dewar J."/>
            <person name="Goldberg J."/>
            <person name="Griggs A."/>
            <person name="Gujja S."/>
            <person name="Hansen M."/>
            <person name="Howarth C."/>
            <person name="Imamovic A."/>
            <person name="Ireland A."/>
            <person name="Larimer J."/>
            <person name="McCowan C."/>
            <person name="Murphy C."/>
            <person name="Pearson M."/>
            <person name="Poon T.W."/>
            <person name="Priest M."/>
            <person name="Roberts A."/>
            <person name="Saif S."/>
            <person name="Shea T."/>
            <person name="Sykes S."/>
            <person name="Wortman J."/>
            <person name="Nusbaum C."/>
            <person name="Birren B."/>
        </authorList>
    </citation>
    <scope>NUCLEOTIDE SEQUENCE [LARGE SCALE GENOMIC DNA]</scope>
    <source>
        <strain evidence="12">APO3</strain>
    </source>
</reference>
<evidence type="ECO:0000256" key="4">
    <source>
        <dbReference type="ARBA" id="ARBA00022728"/>
    </source>
</evidence>
<evidence type="ECO:0000256" key="5">
    <source>
        <dbReference type="ARBA" id="ARBA00022884"/>
    </source>
</evidence>
<dbReference type="SMART" id="SM00651">
    <property type="entry name" value="Sm"/>
    <property type="match status" value="1"/>
</dbReference>
<dbReference type="AlphaFoldDB" id="W4H922"/>
<dbReference type="OrthoDB" id="429711at2759"/>
<keyword evidence="9 10" id="KW-0687">Ribonucleoprotein</keyword>
<evidence type="ECO:0000256" key="2">
    <source>
        <dbReference type="ARBA" id="ARBA00006850"/>
    </source>
</evidence>
<evidence type="ECO:0000256" key="8">
    <source>
        <dbReference type="ARBA" id="ARBA00023242"/>
    </source>
</evidence>
<organism evidence="12">
    <name type="scientific">Aphanomyces astaci</name>
    <name type="common">Crayfish plague agent</name>
    <dbReference type="NCBI Taxonomy" id="112090"/>
    <lineage>
        <taxon>Eukaryota</taxon>
        <taxon>Sar</taxon>
        <taxon>Stramenopiles</taxon>
        <taxon>Oomycota</taxon>
        <taxon>Saprolegniomycetes</taxon>
        <taxon>Saprolegniales</taxon>
        <taxon>Verrucalvaceae</taxon>
        <taxon>Aphanomyces</taxon>
    </lineage>
</organism>
<evidence type="ECO:0000256" key="9">
    <source>
        <dbReference type="ARBA" id="ARBA00023274"/>
    </source>
</evidence>
<evidence type="ECO:0000256" key="1">
    <source>
        <dbReference type="ARBA" id="ARBA00004123"/>
    </source>
</evidence>
<dbReference type="InterPro" id="IPR010920">
    <property type="entry name" value="LSM_dom_sf"/>
</dbReference>
<dbReference type="InterPro" id="IPR033871">
    <property type="entry name" value="LSm5"/>
</dbReference>
<dbReference type="PROSITE" id="PS52002">
    <property type="entry name" value="SM"/>
    <property type="match status" value="1"/>
</dbReference>
<feature type="domain" description="Sm" evidence="11">
    <location>
        <begin position="8"/>
        <end position="83"/>
    </location>
</feature>
<proteinExistence type="inferred from homology"/>
<comment type="function">
    <text evidence="10">Plays a role in U6 snRNP assembly and function. Binds to the 3' end of U6 snRNA.</text>
</comment>
<dbReference type="CDD" id="cd01732">
    <property type="entry name" value="LSm5"/>
    <property type="match status" value="1"/>
</dbReference>
<protein>
    <recommendedName>
        <fullName evidence="10">U6 snRNA-associated Sm-like protein LSm5</fullName>
    </recommendedName>
</protein>
<dbReference type="PANTHER" id="PTHR20971:SF0">
    <property type="entry name" value="U6 SNRNA-ASSOCIATED SM-LIKE PROTEIN LSM5"/>
    <property type="match status" value="1"/>
</dbReference>
<dbReference type="PANTHER" id="PTHR20971">
    <property type="entry name" value="U6 SNRNA-ASSOCIATED PROTEIN"/>
    <property type="match status" value="1"/>
</dbReference>
<keyword evidence="5 10" id="KW-0694">RNA-binding</keyword>
<keyword evidence="6" id="KW-0007">Acetylation</keyword>
<dbReference type="GO" id="GO:0000398">
    <property type="term" value="P:mRNA splicing, via spliceosome"/>
    <property type="evidence" value="ECO:0007669"/>
    <property type="project" value="TreeGrafter"/>
</dbReference>
<keyword evidence="3 10" id="KW-0507">mRNA processing</keyword>
<dbReference type="InterPro" id="IPR047575">
    <property type="entry name" value="Sm"/>
</dbReference>
<evidence type="ECO:0000256" key="10">
    <source>
        <dbReference type="RuleBase" id="RU365055"/>
    </source>
</evidence>
<comment type="subunit">
    <text evidence="10">LSm subunits form a heteromer with a doughnut shape.</text>
</comment>
<evidence type="ECO:0000256" key="6">
    <source>
        <dbReference type="ARBA" id="ARBA00022990"/>
    </source>
</evidence>
<dbReference type="Gene3D" id="2.30.30.100">
    <property type="match status" value="1"/>
</dbReference>
<dbReference type="GO" id="GO:0005688">
    <property type="term" value="C:U6 snRNP"/>
    <property type="evidence" value="ECO:0007669"/>
    <property type="project" value="TreeGrafter"/>
</dbReference>
<keyword evidence="8 10" id="KW-0539">Nucleus</keyword>
<dbReference type="STRING" id="112090.W4H922"/>
<dbReference type="SUPFAM" id="SSF50182">
    <property type="entry name" value="Sm-like ribonucleoproteins"/>
    <property type="match status" value="1"/>
</dbReference>
<keyword evidence="7 10" id="KW-0508">mRNA splicing</keyword>
<evidence type="ECO:0000256" key="7">
    <source>
        <dbReference type="ARBA" id="ARBA00023187"/>
    </source>
</evidence>
<keyword evidence="4 10" id="KW-0747">Spliceosome</keyword>
<gene>
    <name evidence="10" type="primary">LSM5</name>
    <name evidence="12" type="ORF">H257_01109</name>
</gene>
<accession>W4H922</accession>
<dbReference type="GO" id="GO:0046540">
    <property type="term" value="C:U4/U6 x U5 tri-snRNP complex"/>
    <property type="evidence" value="ECO:0007669"/>
    <property type="project" value="TreeGrafter"/>
</dbReference>
<evidence type="ECO:0000313" key="12">
    <source>
        <dbReference type="EMBL" id="ETV87583.1"/>
    </source>
</evidence>
<dbReference type="InterPro" id="IPR001163">
    <property type="entry name" value="Sm_dom_euk/arc"/>
</dbReference>